<dbReference type="Pfam" id="PF05685">
    <property type="entry name" value="Uma2"/>
    <property type="match status" value="1"/>
</dbReference>
<organism evidence="2 3">
    <name type="scientific">Meiothermus hypogaeus NBRC 106114</name>
    <dbReference type="NCBI Taxonomy" id="1227553"/>
    <lineage>
        <taxon>Bacteria</taxon>
        <taxon>Thermotogati</taxon>
        <taxon>Deinococcota</taxon>
        <taxon>Deinococci</taxon>
        <taxon>Thermales</taxon>
        <taxon>Thermaceae</taxon>
        <taxon>Meiothermus</taxon>
    </lineage>
</organism>
<dbReference type="AlphaFoldDB" id="A0A511R4X4"/>
<dbReference type="InterPro" id="IPR012296">
    <property type="entry name" value="Nuclease_put_TT1808"/>
</dbReference>
<dbReference type="CDD" id="cd06260">
    <property type="entry name" value="DUF820-like"/>
    <property type="match status" value="1"/>
</dbReference>
<name>A0A511R4X4_9DEIN</name>
<gene>
    <name evidence="2" type="ORF">MHY01S_28200</name>
</gene>
<dbReference type="EMBL" id="BJXL01000117">
    <property type="protein sequence ID" value="GEM84654.1"/>
    <property type="molecule type" value="Genomic_DNA"/>
</dbReference>
<dbReference type="PANTHER" id="PTHR36558:SF1">
    <property type="entry name" value="RESTRICTION ENDONUCLEASE DOMAIN-CONTAINING PROTEIN-RELATED"/>
    <property type="match status" value="1"/>
</dbReference>
<feature type="domain" description="Putative restriction endonuclease" evidence="1">
    <location>
        <begin position="13"/>
        <end position="169"/>
    </location>
</feature>
<proteinExistence type="predicted"/>
<dbReference type="InterPro" id="IPR011335">
    <property type="entry name" value="Restrct_endonuc-II-like"/>
</dbReference>
<evidence type="ECO:0000313" key="3">
    <source>
        <dbReference type="Proteomes" id="UP000321197"/>
    </source>
</evidence>
<dbReference type="Proteomes" id="UP000321197">
    <property type="component" value="Unassembled WGS sequence"/>
</dbReference>
<dbReference type="SUPFAM" id="SSF52980">
    <property type="entry name" value="Restriction endonuclease-like"/>
    <property type="match status" value="1"/>
</dbReference>
<sequence length="193" mass="21863">MVGALRDLQRISFEAYLALEEKAQARHELVDGVLYAMAGASSNHNLLVTNVSGLLWNKARGSGCRVFSSDMKLRVDAFTSYYPDVMVVCETDKAEYYKERPCLLVEVLSPSTEATDRREKLAKYRQIPSLRAYVLIDSLSRRVEAYYREGQNWLYLDVMGEGSVPIPCPEMSLCLDEVYEGLDVPYERPADEA</sequence>
<reference evidence="2 3" key="1">
    <citation type="submission" date="2019-07" db="EMBL/GenBank/DDBJ databases">
        <title>Whole genome shotgun sequence of Meiothermus hypogaeus NBRC 106114.</title>
        <authorList>
            <person name="Hosoyama A."/>
            <person name="Uohara A."/>
            <person name="Ohji S."/>
            <person name="Ichikawa N."/>
        </authorList>
    </citation>
    <scope>NUCLEOTIDE SEQUENCE [LARGE SCALE GENOMIC DNA]</scope>
    <source>
        <strain evidence="2 3">NBRC 106114</strain>
    </source>
</reference>
<accession>A0A511R4X4</accession>
<dbReference type="PANTHER" id="PTHR36558">
    <property type="entry name" value="GLR1098 PROTEIN"/>
    <property type="match status" value="1"/>
</dbReference>
<protein>
    <recommendedName>
        <fullName evidence="1">Putative restriction endonuclease domain-containing protein</fullName>
    </recommendedName>
</protein>
<evidence type="ECO:0000313" key="2">
    <source>
        <dbReference type="EMBL" id="GEM84654.1"/>
    </source>
</evidence>
<dbReference type="InterPro" id="IPR008538">
    <property type="entry name" value="Uma2"/>
</dbReference>
<comment type="caution">
    <text evidence="2">The sequence shown here is derived from an EMBL/GenBank/DDBJ whole genome shotgun (WGS) entry which is preliminary data.</text>
</comment>
<dbReference type="Gene3D" id="3.90.1570.10">
    <property type="entry name" value="tt1808, chain A"/>
    <property type="match status" value="1"/>
</dbReference>
<evidence type="ECO:0000259" key="1">
    <source>
        <dbReference type="Pfam" id="PF05685"/>
    </source>
</evidence>